<dbReference type="AlphaFoldDB" id="A0AAV2CZH4"/>
<dbReference type="InterPro" id="IPR001878">
    <property type="entry name" value="Znf_CCHC"/>
</dbReference>
<evidence type="ECO:0000313" key="4">
    <source>
        <dbReference type="EMBL" id="CAL1360946.1"/>
    </source>
</evidence>
<feature type="compositionally biased region" description="Basic and acidic residues" evidence="2">
    <location>
        <begin position="483"/>
        <end position="498"/>
    </location>
</feature>
<evidence type="ECO:0000313" key="5">
    <source>
        <dbReference type="Proteomes" id="UP001497516"/>
    </source>
</evidence>
<dbReference type="InterPro" id="IPR025558">
    <property type="entry name" value="DUF4283"/>
</dbReference>
<dbReference type="Proteomes" id="UP001497516">
    <property type="component" value="Chromosome 10"/>
</dbReference>
<dbReference type="SUPFAM" id="SSF57756">
    <property type="entry name" value="Retrovirus zinc finger-like domains"/>
    <property type="match status" value="1"/>
</dbReference>
<dbReference type="GO" id="GO:0008270">
    <property type="term" value="F:zinc ion binding"/>
    <property type="evidence" value="ECO:0007669"/>
    <property type="project" value="UniProtKB-KW"/>
</dbReference>
<dbReference type="Pfam" id="PF14392">
    <property type="entry name" value="zf-CCHC_4"/>
    <property type="match status" value="1"/>
</dbReference>
<evidence type="ECO:0000259" key="3">
    <source>
        <dbReference type="PROSITE" id="PS50158"/>
    </source>
</evidence>
<feature type="domain" description="CCHC-type" evidence="3">
    <location>
        <begin position="231"/>
        <end position="246"/>
    </location>
</feature>
<gene>
    <name evidence="4" type="ORF">LTRI10_LOCUS8347</name>
</gene>
<dbReference type="GO" id="GO:0003676">
    <property type="term" value="F:nucleic acid binding"/>
    <property type="evidence" value="ECO:0007669"/>
    <property type="project" value="InterPro"/>
</dbReference>
<proteinExistence type="predicted"/>
<evidence type="ECO:0000256" key="1">
    <source>
        <dbReference type="PROSITE-ProRule" id="PRU00047"/>
    </source>
</evidence>
<dbReference type="InterPro" id="IPR036875">
    <property type="entry name" value="Znf_CCHC_sf"/>
</dbReference>
<organism evidence="4 5">
    <name type="scientific">Linum trigynum</name>
    <dbReference type="NCBI Taxonomy" id="586398"/>
    <lineage>
        <taxon>Eukaryota</taxon>
        <taxon>Viridiplantae</taxon>
        <taxon>Streptophyta</taxon>
        <taxon>Embryophyta</taxon>
        <taxon>Tracheophyta</taxon>
        <taxon>Spermatophyta</taxon>
        <taxon>Magnoliopsida</taxon>
        <taxon>eudicotyledons</taxon>
        <taxon>Gunneridae</taxon>
        <taxon>Pentapetalae</taxon>
        <taxon>rosids</taxon>
        <taxon>fabids</taxon>
        <taxon>Malpighiales</taxon>
        <taxon>Linaceae</taxon>
        <taxon>Linum</taxon>
    </lineage>
</organism>
<feature type="region of interest" description="Disordered" evidence="2">
    <location>
        <begin position="474"/>
        <end position="498"/>
    </location>
</feature>
<keyword evidence="1" id="KW-0862">Zinc</keyword>
<feature type="region of interest" description="Disordered" evidence="2">
    <location>
        <begin position="432"/>
        <end position="453"/>
    </location>
</feature>
<keyword evidence="1" id="KW-0863">Zinc-finger</keyword>
<name>A0AAV2CZH4_9ROSI</name>
<dbReference type="PROSITE" id="PS50158">
    <property type="entry name" value="ZF_CCHC"/>
    <property type="match status" value="1"/>
</dbReference>
<feature type="region of interest" description="Disordered" evidence="2">
    <location>
        <begin position="1"/>
        <end position="22"/>
    </location>
</feature>
<sequence>MEELQPAENGKEDLNVEPEELRSTAESLEIDLDKINLEDEDDTPLDVEDGDVDVLRMEAARQLGLIGRLLADKQPNIRSLKIALAKAWNLKKGFQITDLGDMLFAFQFLDQDDRNKVCFGGPWHYENNIMIFISSLLIKKPTPKALHMIDIWFQIKEFPAKLRTQNMAEKIANGFGSLVWFDDSSGTMWDTYMRMRVSISINNPLKKKIKLNIGGKLVDYLVKYEKLPMFCYSCGRIGHPKLRCPKPSGLVPNPFGMDLQRSLPGPRNWLSHSSKREDAELWASLRKKFDMESVSSNSCGERAPSEEMAEPETITNATQRMLEGKEPGNRVAGEPGKDETQEKMHSPLVLKESSGAPTTPQENVQKMTHTERKIQKQGIEGATYGPTSAKVGQGGALQQFVLGTNNTWPPKRSMNRVWRRQEQTMPRFQVKTQITPQKRAEKECTEMELGEGDETLKSKKSKVLTFEKEEERLNIVGQPMIMDGEKADPAKEQGRPAQ</sequence>
<dbReference type="Pfam" id="PF14111">
    <property type="entry name" value="DUF4283"/>
    <property type="match status" value="1"/>
</dbReference>
<protein>
    <recommendedName>
        <fullName evidence="3">CCHC-type domain-containing protein</fullName>
    </recommendedName>
</protein>
<feature type="region of interest" description="Disordered" evidence="2">
    <location>
        <begin position="324"/>
        <end position="343"/>
    </location>
</feature>
<reference evidence="4 5" key="1">
    <citation type="submission" date="2024-04" db="EMBL/GenBank/DDBJ databases">
        <authorList>
            <person name="Fracassetti M."/>
        </authorList>
    </citation>
    <scope>NUCLEOTIDE SEQUENCE [LARGE SCALE GENOMIC DNA]</scope>
</reference>
<accession>A0AAV2CZH4</accession>
<dbReference type="EMBL" id="OZ034814">
    <property type="protein sequence ID" value="CAL1360946.1"/>
    <property type="molecule type" value="Genomic_DNA"/>
</dbReference>
<dbReference type="InterPro" id="IPR025836">
    <property type="entry name" value="Zn_knuckle_CX2CX4HX4C"/>
</dbReference>
<dbReference type="InterPro" id="IPR040256">
    <property type="entry name" value="At4g02000-like"/>
</dbReference>
<dbReference type="PANTHER" id="PTHR31286">
    <property type="entry name" value="GLYCINE-RICH CELL WALL STRUCTURAL PROTEIN 1.8-LIKE"/>
    <property type="match status" value="1"/>
</dbReference>
<feature type="compositionally biased region" description="Basic and acidic residues" evidence="2">
    <location>
        <begin position="9"/>
        <end position="22"/>
    </location>
</feature>
<keyword evidence="1" id="KW-0479">Metal-binding</keyword>
<keyword evidence="5" id="KW-1185">Reference proteome</keyword>
<evidence type="ECO:0000256" key="2">
    <source>
        <dbReference type="SAM" id="MobiDB-lite"/>
    </source>
</evidence>
<dbReference type="PANTHER" id="PTHR31286:SF167">
    <property type="entry name" value="OS09G0268800 PROTEIN"/>
    <property type="match status" value="1"/>
</dbReference>